<dbReference type="EMBL" id="DXHR01000018">
    <property type="protein sequence ID" value="HIW12698.1"/>
    <property type="molecule type" value="Genomic_DNA"/>
</dbReference>
<dbReference type="PANTHER" id="PTHR33359">
    <property type="entry name" value="MOLYBDOPTERIN SYNTHASE SULFUR CARRIER SUBUNIT"/>
    <property type="match status" value="1"/>
</dbReference>
<comment type="similarity">
    <text evidence="2">Belongs to the MoaD family.</text>
</comment>
<comment type="caution">
    <text evidence="4">The sequence shown here is derived from an EMBL/GenBank/DDBJ whole genome shotgun (WGS) entry which is preliminary data.</text>
</comment>
<reference evidence="4" key="2">
    <citation type="submission" date="2021-04" db="EMBL/GenBank/DDBJ databases">
        <authorList>
            <person name="Gilroy R."/>
        </authorList>
    </citation>
    <scope>NUCLEOTIDE SEQUENCE</scope>
    <source>
        <strain evidence="4">ChiHjej13B12-752</strain>
    </source>
</reference>
<dbReference type="InterPro" id="IPR012675">
    <property type="entry name" value="Beta-grasp_dom_sf"/>
</dbReference>
<name>A0A9D1QGL7_9STAP</name>
<evidence type="ECO:0000313" key="5">
    <source>
        <dbReference type="Proteomes" id="UP000823989"/>
    </source>
</evidence>
<accession>A0A9D1QGL7</accession>
<protein>
    <recommendedName>
        <fullName evidence="3">Molybdopterin synthase sulfur carrier subunit</fullName>
    </recommendedName>
</protein>
<sequence>MNVLLFAGLKEKIGNNRVTLPVEETITAGELRNLIYEKFPQVAGDVFQIACNESFVKETHLISTADEVALVPPVSGG</sequence>
<evidence type="ECO:0000256" key="3">
    <source>
        <dbReference type="ARBA" id="ARBA00024247"/>
    </source>
</evidence>
<evidence type="ECO:0000256" key="2">
    <source>
        <dbReference type="ARBA" id="ARBA00024200"/>
    </source>
</evidence>
<dbReference type="GO" id="GO:0000166">
    <property type="term" value="F:nucleotide binding"/>
    <property type="evidence" value="ECO:0007669"/>
    <property type="project" value="UniProtKB-KW"/>
</dbReference>
<dbReference type="CDD" id="cd00754">
    <property type="entry name" value="Ubl_MoaD"/>
    <property type="match status" value="1"/>
</dbReference>
<evidence type="ECO:0000256" key="1">
    <source>
        <dbReference type="ARBA" id="ARBA00022741"/>
    </source>
</evidence>
<dbReference type="Proteomes" id="UP000823989">
    <property type="component" value="Unassembled WGS sequence"/>
</dbReference>
<dbReference type="GO" id="GO:1990133">
    <property type="term" value="C:molybdopterin adenylyltransferase complex"/>
    <property type="evidence" value="ECO:0007669"/>
    <property type="project" value="TreeGrafter"/>
</dbReference>
<dbReference type="InterPro" id="IPR003749">
    <property type="entry name" value="ThiS/MoaD-like"/>
</dbReference>
<organism evidence="4 5">
    <name type="scientific">Candidatus Salinicoccus stercoripullorum</name>
    <dbReference type="NCBI Taxonomy" id="2838756"/>
    <lineage>
        <taxon>Bacteria</taxon>
        <taxon>Bacillati</taxon>
        <taxon>Bacillota</taxon>
        <taxon>Bacilli</taxon>
        <taxon>Bacillales</taxon>
        <taxon>Staphylococcaceae</taxon>
        <taxon>Salinicoccus</taxon>
    </lineage>
</organism>
<dbReference type="InterPro" id="IPR016155">
    <property type="entry name" value="Mopterin_synth/thiamin_S_b"/>
</dbReference>
<dbReference type="GO" id="GO:0006777">
    <property type="term" value="P:Mo-molybdopterin cofactor biosynthetic process"/>
    <property type="evidence" value="ECO:0007669"/>
    <property type="project" value="InterPro"/>
</dbReference>
<proteinExistence type="inferred from homology"/>
<gene>
    <name evidence="4" type="primary">moaD</name>
    <name evidence="4" type="ORF">H9891_06000</name>
</gene>
<dbReference type="AlphaFoldDB" id="A0A9D1QGL7"/>
<dbReference type="NCBIfam" id="TIGR01682">
    <property type="entry name" value="moaD"/>
    <property type="match status" value="1"/>
</dbReference>
<dbReference type="Gene3D" id="3.10.20.30">
    <property type="match status" value="1"/>
</dbReference>
<dbReference type="InterPro" id="IPR044672">
    <property type="entry name" value="MOCS2A"/>
</dbReference>
<reference evidence="4" key="1">
    <citation type="journal article" date="2021" name="PeerJ">
        <title>Extensive microbial diversity within the chicken gut microbiome revealed by metagenomics and culture.</title>
        <authorList>
            <person name="Gilroy R."/>
            <person name="Ravi A."/>
            <person name="Getino M."/>
            <person name="Pursley I."/>
            <person name="Horton D.L."/>
            <person name="Alikhan N.F."/>
            <person name="Baker D."/>
            <person name="Gharbi K."/>
            <person name="Hall N."/>
            <person name="Watson M."/>
            <person name="Adriaenssens E.M."/>
            <person name="Foster-Nyarko E."/>
            <person name="Jarju S."/>
            <person name="Secka A."/>
            <person name="Antonio M."/>
            <person name="Oren A."/>
            <person name="Chaudhuri R.R."/>
            <person name="La Ragione R."/>
            <person name="Hildebrand F."/>
            <person name="Pallen M.J."/>
        </authorList>
    </citation>
    <scope>NUCLEOTIDE SEQUENCE</scope>
    <source>
        <strain evidence="4">ChiHjej13B12-752</strain>
    </source>
</reference>
<dbReference type="SUPFAM" id="SSF54285">
    <property type="entry name" value="MoaD/ThiS"/>
    <property type="match status" value="1"/>
</dbReference>
<evidence type="ECO:0000313" key="4">
    <source>
        <dbReference type="EMBL" id="HIW12698.1"/>
    </source>
</evidence>
<keyword evidence="1" id="KW-0547">Nucleotide-binding</keyword>
<dbReference type="Pfam" id="PF02597">
    <property type="entry name" value="ThiS"/>
    <property type="match status" value="1"/>
</dbReference>
<dbReference type="PANTHER" id="PTHR33359:SF1">
    <property type="entry name" value="MOLYBDOPTERIN SYNTHASE SULFUR CARRIER SUBUNIT"/>
    <property type="match status" value="1"/>
</dbReference>